<name>A0A8T8WDD7_9EURY</name>
<dbReference type="AlphaFoldDB" id="A0A8T8WDD7"/>
<dbReference type="EMBL" id="CP081958">
    <property type="protein sequence ID" value="QZP37744.1"/>
    <property type="molecule type" value="Genomic_DNA"/>
</dbReference>
<dbReference type="KEGG" id="hmp:K6T50_00760"/>
<feature type="transmembrane region" description="Helical" evidence="2">
    <location>
        <begin position="6"/>
        <end position="28"/>
    </location>
</feature>
<evidence type="ECO:0000256" key="1">
    <source>
        <dbReference type="SAM" id="Coils"/>
    </source>
</evidence>
<dbReference type="Proteomes" id="UP000826254">
    <property type="component" value="Chromosome"/>
</dbReference>
<evidence type="ECO:0000313" key="3">
    <source>
        <dbReference type="EMBL" id="QZP37744.1"/>
    </source>
</evidence>
<organism evidence="3 4">
    <name type="scientific">Halobaculum magnesiiphilum</name>
    <dbReference type="NCBI Taxonomy" id="1017351"/>
    <lineage>
        <taxon>Archaea</taxon>
        <taxon>Methanobacteriati</taxon>
        <taxon>Methanobacteriota</taxon>
        <taxon>Stenosarchaea group</taxon>
        <taxon>Halobacteria</taxon>
        <taxon>Halobacteriales</taxon>
        <taxon>Haloferacaceae</taxon>
        <taxon>Halobaculum</taxon>
    </lineage>
</organism>
<gene>
    <name evidence="3" type="ORF">K6T50_00760</name>
</gene>
<feature type="coiled-coil region" evidence="1">
    <location>
        <begin position="30"/>
        <end position="78"/>
    </location>
</feature>
<keyword evidence="4" id="KW-1185">Reference proteome</keyword>
<accession>A0A8T8WDD7</accession>
<sequence>MVAFEAGAVIGMLAIVETSVAGLGWYVVRNAATEEDVDDVAETADEAAREAAAAGYEAAEARRGAEQAHDRLDALSANT</sequence>
<keyword evidence="1" id="KW-0175">Coiled coil</keyword>
<evidence type="ECO:0000256" key="2">
    <source>
        <dbReference type="SAM" id="Phobius"/>
    </source>
</evidence>
<keyword evidence="2" id="KW-0812">Transmembrane</keyword>
<protein>
    <submittedName>
        <fullName evidence="3">Uncharacterized protein</fullName>
    </submittedName>
</protein>
<keyword evidence="2" id="KW-0472">Membrane</keyword>
<evidence type="ECO:0000313" key="4">
    <source>
        <dbReference type="Proteomes" id="UP000826254"/>
    </source>
</evidence>
<dbReference type="RefSeq" id="WP_222607552.1">
    <property type="nucleotide sequence ID" value="NZ_CP081958.1"/>
</dbReference>
<keyword evidence="2" id="KW-1133">Transmembrane helix</keyword>
<proteinExistence type="predicted"/>
<dbReference type="GeneID" id="67176628"/>
<reference evidence="3 4" key="1">
    <citation type="journal article" date="2021" name="Int. J. Syst. Evol. Microbiol.">
        <title>Halobaculum halophilum sp. nov. and Halobaculum salinum sp. nov., isolated from salt lake and saline soil.</title>
        <authorList>
            <person name="Cui H.L."/>
            <person name="Shi X.W."/>
            <person name="Yin X.M."/>
            <person name="Yang X.Y."/>
            <person name="Hou J."/>
            <person name="Zhu L."/>
        </authorList>
    </citation>
    <scope>NUCLEOTIDE SEQUENCE [LARGE SCALE GENOMIC DNA]</scope>
    <source>
        <strain evidence="3 4">NBRC 109044</strain>
    </source>
</reference>